<dbReference type="Pfam" id="PF01292">
    <property type="entry name" value="Ni_hydr_CYTB"/>
    <property type="match status" value="1"/>
</dbReference>
<evidence type="ECO:0000256" key="6">
    <source>
        <dbReference type="SAM" id="Phobius"/>
    </source>
</evidence>
<dbReference type="GO" id="GO:0020037">
    <property type="term" value="F:heme binding"/>
    <property type="evidence" value="ECO:0007669"/>
    <property type="project" value="TreeGrafter"/>
</dbReference>
<dbReference type="KEGG" id="nsm:JO391_06395"/>
<feature type="domain" description="Cytochrome b561 bacterial/Ni-hydrogenase" evidence="7">
    <location>
        <begin position="16"/>
        <end position="205"/>
    </location>
</feature>
<dbReference type="InterPro" id="IPR011577">
    <property type="entry name" value="Cyt_b561_bac/Ni-Hgenase"/>
</dbReference>
<evidence type="ECO:0000313" key="8">
    <source>
        <dbReference type="EMBL" id="QYZ71132.1"/>
    </source>
</evidence>
<dbReference type="AlphaFoldDB" id="A0A8G0ZVY1"/>
<accession>A0A8G0ZVY1</accession>
<keyword evidence="4 6" id="KW-1133">Transmembrane helix</keyword>
<dbReference type="GO" id="GO:0009055">
    <property type="term" value="F:electron transfer activity"/>
    <property type="evidence" value="ECO:0007669"/>
    <property type="project" value="InterPro"/>
</dbReference>
<proteinExistence type="predicted"/>
<keyword evidence="2" id="KW-1003">Cell membrane</keyword>
<protein>
    <submittedName>
        <fullName evidence="8">Cytochrome b/b6 domain-containing protein</fullName>
    </submittedName>
</protein>
<organism evidence="8 9">
    <name type="scientific">Neotabrizicola shimadae</name>
    <dbReference type="NCBI Taxonomy" id="2807096"/>
    <lineage>
        <taxon>Bacteria</taxon>
        <taxon>Pseudomonadati</taxon>
        <taxon>Pseudomonadota</taxon>
        <taxon>Alphaproteobacteria</taxon>
        <taxon>Rhodobacterales</taxon>
        <taxon>Paracoccaceae</taxon>
        <taxon>Neotabrizicola</taxon>
    </lineage>
</organism>
<dbReference type="GO" id="GO:0005886">
    <property type="term" value="C:plasma membrane"/>
    <property type="evidence" value="ECO:0007669"/>
    <property type="project" value="UniProtKB-SubCell"/>
</dbReference>
<dbReference type="SUPFAM" id="SSF81342">
    <property type="entry name" value="Transmembrane di-heme cytochromes"/>
    <property type="match status" value="1"/>
</dbReference>
<dbReference type="EMBL" id="CP069370">
    <property type="protein sequence ID" value="QYZ71132.1"/>
    <property type="molecule type" value="Genomic_DNA"/>
</dbReference>
<dbReference type="Gene3D" id="1.20.950.20">
    <property type="entry name" value="Transmembrane di-heme cytochromes, Chain C"/>
    <property type="match status" value="1"/>
</dbReference>
<dbReference type="RefSeq" id="WP_220663476.1">
    <property type="nucleotide sequence ID" value="NZ_CP069370.1"/>
</dbReference>
<name>A0A8G0ZVY1_9RHOB</name>
<evidence type="ECO:0000256" key="2">
    <source>
        <dbReference type="ARBA" id="ARBA00022475"/>
    </source>
</evidence>
<dbReference type="Proteomes" id="UP000826300">
    <property type="component" value="Chromosome"/>
</dbReference>
<feature type="transmembrane region" description="Helical" evidence="6">
    <location>
        <begin position="20"/>
        <end position="37"/>
    </location>
</feature>
<evidence type="ECO:0000256" key="4">
    <source>
        <dbReference type="ARBA" id="ARBA00022989"/>
    </source>
</evidence>
<dbReference type="InterPro" id="IPR016174">
    <property type="entry name" value="Di-haem_cyt_TM"/>
</dbReference>
<keyword evidence="9" id="KW-1185">Reference proteome</keyword>
<dbReference type="PANTHER" id="PTHR30485:SF2">
    <property type="entry name" value="BLL0597 PROTEIN"/>
    <property type="match status" value="1"/>
</dbReference>
<evidence type="ECO:0000256" key="5">
    <source>
        <dbReference type="ARBA" id="ARBA00023136"/>
    </source>
</evidence>
<evidence type="ECO:0000313" key="9">
    <source>
        <dbReference type="Proteomes" id="UP000826300"/>
    </source>
</evidence>
<keyword evidence="5 6" id="KW-0472">Membrane</keyword>
<evidence type="ECO:0000259" key="7">
    <source>
        <dbReference type="Pfam" id="PF01292"/>
    </source>
</evidence>
<feature type="transmembrane region" description="Helical" evidence="6">
    <location>
        <begin position="106"/>
        <end position="125"/>
    </location>
</feature>
<gene>
    <name evidence="8" type="ORF">JO391_06395</name>
</gene>
<sequence length="220" mass="23187">MAASLWSGRVKPPALWDPVVRLTHWVIAIVVLLNAVLTEGGSTLHVAAGWTGMAMLALRLVWGLVGPGAARFSTFPPAPVQAMRHLAGLVRGRVPEYPSHNPAGAIMAYALWGLLALVTASGLYMTGGATPMQVAADQAAVDSGDWSALVQADDSRADDDGGWKDAAKEVHEVAANVILILVLLHVAGVAVESRALRRNLVAPMLLGSAARGERNRRRAE</sequence>
<keyword evidence="3 6" id="KW-0812">Transmembrane</keyword>
<dbReference type="GO" id="GO:0022904">
    <property type="term" value="P:respiratory electron transport chain"/>
    <property type="evidence" value="ECO:0007669"/>
    <property type="project" value="InterPro"/>
</dbReference>
<feature type="transmembrane region" description="Helical" evidence="6">
    <location>
        <begin position="44"/>
        <end position="65"/>
    </location>
</feature>
<evidence type="ECO:0000256" key="1">
    <source>
        <dbReference type="ARBA" id="ARBA00004651"/>
    </source>
</evidence>
<reference evidence="8" key="1">
    <citation type="submission" date="2021-02" db="EMBL/GenBank/DDBJ databases">
        <title>Rhodobacter shimadae sp. nov., an aerobic anoxygenic phototrophic bacterium isolated from a hot spring.</title>
        <authorList>
            <person name="Muramatsu S."/>
            <person name="Haruta S."/>
            <person name="Hirose S."/>
            <person name="Hanada S."/>
        </authorList>
    </citation>
    <scope>NUCLEOTIDE SEQUENCE</scope>
    <source>
        <strain evidence="8">N10</strain>
    </source>
</reference>
<dbReference type="PANTHER" id="PTHR30485">
    <property type="entry name" value="NI/FE-HYDROGENASE 1 B-TYPE CYTOCHROME SUBUNIT"/>
    <property type="match status" value="1"/>
</dbReference>
<evidence type="ECO:0000256" key="3">
    <source>
        <dbReference type="ARBA" id="ARBA00022692"/>
    </source>
</evidence>
<comment type="subcellular location">
    <subcellularLocation>
        <location evidence="1">Cell membrane</location>
        <topology evidence="1">Multi-pass membrane protein</topology>
    </subcellularLocation>
</comment>
<dbReference type="InterPro" id="IPR051542">
    <property type="entry name" value="Hydrogenase_cytochrome"/>
</dbReference>